<gene>
    <name evidence="2" type="ORF">BN000_00295</name>
</gene>
<dbReference type="RefSeq" id="WP_090629864.1">
    <property type="nucleotide sequence ID" value="NZ_CVRB01000001.1"/>
</dbReference>
<keyword evidence="3" id="KW-1185">Reference proteome</keyword>
<dbReference type="STRING" id="1499688.BN000_00295"/>
<keyword evidence="1" id="KW-0812">Transmembrane</keyword>
<dbReference type="EMBL" id="CVRB01000001">
    <property type="protein sequence ID" value="CRK80412.1"/>
    <property type="molecule type" value="Genomic_DNA"/>
</dbReference>
<evidence type="ECO:0000256" key="1">
    <source>
        <dbReference type="SAM" id="Phobius"/>
    </source>
</evidence>
<accession>A0A0U1NRP4</accession>
<evidence type="ECO:0000313" key="3">
    <source>
        <dbReference type="Proteomes" id="UP000199087"/>
    </source>
</evidence>
<proteinExistence type="predicted"/>
<dbReference type="OrthoDB" id="2869774at2"/>
<keyword evidence="1" id="KW-1133">Transmembrane helix</keyword>
<dbReference type="Proteomes" id="UP000199087">
    <property type="component" value="Unassembled WGS sequence"/>
</dbReference>
<keyword evidence="1" id="KW-0472">Membrane</keyword>
<organism evidence="2 3">
    <name type="scientific">Neobacillus massiliamazoniensis</name>
    <dbReference type="NCBI Taxonomy" id="1499688"/>
    <lineage>
        <taxon>Bacteria</taxon>
        <taxon>Bacillati</taxon>
        <taxon>Bacillota</taxon>
        <taxon>Bacilli</taxon>
        <taxon>Bacillales</taxon>
        <taxon>Bacillaceae</taxon>
        <taxon>Neobacillus</taxon>
    </lineage>
</organism>
<sequence>MDIKKMIDAIEKTEIDSEFYVSKINRNLINLYNNKEIGYYTEILNDMLLLAVYLKYDLILKYFGTVPIVSTDERIQFQRIFKCIGTRNSNKDWFLNLFPLFLGLASIFRFDMSEIEKIFFEKKGL</sequence>
<name>A0A0U1NRP4_9BACI</name>
<evidence type="ECO:0000313" key="2">
    <source>
        <dbReference type="EMBL" id="CRK80412.1"/>
    </source>
</evidence>
<reference evidence="3" key="1">
    <citation type="submission" date="2015-05" db="EMBL/GenBank/DDBJ databases">
        <authorList>
            <person name="Urmite Genomes"/>
        </authorList>
    </citation>
    <scope>NUCLEOTIDE SEQUENCE [LARGE SCALE GENOMIC DNA]</scope>
    <source>
        <strain evidence="3">LF1</strain>
    </source>
</reference>
<protein>
    <submittedName>
        <fullName evidence="2">Membrane protein</fullName>
    </submittedName>
</protein>
<dbReference type="AlphaFoldDB" id="A0A0U1NRP4"/>
<feature type="transmembrane region" description="Helical" evidence="1">
    <location>
        <begin position="93"/>
        <end position="110"/>
    </location>
</feature>